<dbReference type="AlphaFoldDB" id="A0A1X7AE40"/>
<evidence type="ECO:0000256" key="1">
    <source>
        <dbReference type="SAM" id="MobiDB-lite"/>
    </source>
</evidence>
<evidence type="ECO:0000313" key="3">
    <source>
        <dbReference type="Proteomes" id="UP000196573"/>
    </source>
</evidence>
<dbReference type="EMBL" id="FWPT01000001">
    <property type="protein sequence ID" value="SMA33314.1"/>
    <property type="molecule type" value="Genomic_DNA"/>
</dbReference>
<dbReference type="Proteomes" id="UP000196573">
    <property type="component" value="Unassembled WGS sequence"/>
</dbReference>
<proteinExistence type="predicted"/>
<gene>
    <name evidence="2" type="ORF">EHSB41UT_00258</name>
</gene>
<accession>A0A1X7AE40</accession>
<name>A0A1X7AE40_9GAMM</name>
<keyword evidence="3" id="KW-1185">Reference proteome</keyword>
<organism evidence="2 3">
    <name type="scientific">Parendozoicomonas haliclonae</name>
    <dbReference type="NCBI Taxonomy" id="1960125"/>
    <lineage>
        <taxon>Bacteria</taxon>
        <taxon>Pseudomonadati</taxon>
        <taxon>Pseudomonadota</taxon>
        <taxon>Gammaproteobacteria</taxon>
        <taxon>Oceanospirillales</taxon>
        <taxon>Endozoicomonadaceae</taxon>
        <taxon>Parendozoicomonas</taxon>
    </lineage>
</organism>
<evidence type="ECO:0000313" key="2">
    <source>
        <dbReference type="EMBL" id="SMA33314.1"/>
    </source>
</evidence>
<protein>
    <submittedName>
        <fullName evidence="2">Uncharacterized protein</fullName>
    </submittedName>
</protein>
<reference evidence="2 3" key="1">
    <citation type="submission" date="2017-03" db="EMBL/GenBank/DDBJ databases">
        <authorList>
            <person name="Afonso C.L."/>
            <person name="Miller P.J."/>
            <person name="Scott M.A."/>
            <person name="Spackman E."/>
            <person name="Goraichik I."/>
            <person name="Dimitrov K.M."/>
            <person name="Suarez D.L."/>
            <person name="Swayne D.E."/>
        </authorList>
    </citation>
    <scope>NUCLEOTIDE SEQUENCE [LARGE SCALE GENOMIC DNA]</scope>
    <source>
        <strain evidence="2">SB41UT1</strain>
    </source>
</reference>
<sequence>MVEKQNIESPGAAGLNYTPPGGTAGLRSLAETNPDKVLSQVQQEMDSFYNDHYRPNNKEIIASIGNGAILDAARENAGNQYAKTLEQNERNLARYGMSRTAFDTEMAKHSAAVGASNASLGEVNQARIQQYERDNQIRQQMINQGRDMTGQAISGLSSASNNYASVENANAQSAAAAEAQQNQMMAQGVATAAMMVMMM</sequence>
<feature type="region of interest" description="Disordered" evidence="1">
    <location>
        <begin position="1"/>
        <end position="25"/>
    </location>
</feature>